<dbReference type="InterPro" id="IPR054331">
    <property type="entry name" value="LiaF_TM"/>
</dbReference>
<dbReference type="PANTHER" id="PTHR40763">
    <property type="entry name" value="MEMBRANE PROTEIN-RELATED"/>
    <property type="match status" value="1"/>
</dbReference>
<dbReference type="Pfam" id="PF22570">
    <property type="entry name" value="LiaF-TM"/>
    <property type="match status" value="1"/>
</dbReference>
<feature type="domain" description="LiaF transmembrane" evidence="3">
    <location>
        <begin position="9"/>
        <end position="100"/>
    </location>
</feature>
<reference evidence="5" key="1">
    <citation type="submission" date="2017-09" db="EMBL/GenBank/DDBJ databases">
        <title>Depth-based differentiation of microbial function through sediment-hosted aquifers and enrichment of novel symbionts in the deep terrestrial subsurface.</title>
        <authorList>
            <person name="Probst A.J."/>
            <person name="Ladd B."/>
            <person name="Jarett J.K."/>
            <person name="Geller-Mcgrath D.E."/>
            <person name="Sieber C.M.K."/>
            <person name="Emerson J.B."/>
            <person name="Anantharaman K."/>
            <person name="Thomas B.C."/>
            <person name="Malmstrom R."/>
            <person name="Stieglmeier M."/>
            <person name="Klingl A."/>
            <person name="Woyke T."/>
            <person name="Ryan C.M."/>
            <person name="Banfield J.F."/>
        </authorList>
    </citation>
    <scope>NUCLEOTIDE SEQUENCE [LARGE SCALE GENOMIC DNA]</scope>
</reference>
<gene>
    <name evidence="4" type="ORF">COX64_01445</name>
</gene>
<feature type="transmembrane region" description="Helical" evidence="1">
    <location>
        <begin position="35"/>
        <end position="52"/>
    </location>
</feature>
<feature type="domain" description="Cell wall-active antibiotics response LiaF-like C-terminal" evidence="2">
    <location>
        <begin position="133"/>
        <end position="190"/>
    </location>
</feature>
<dbReference type="PANTHER" id="PTHR40763:SF5">
    <property type="entry name" value="MEMBRANE PROTEIN"/>
    <property type="match status" value="1"/>
</dbReference>
<proteinExistence type="predicted"/>
<feature type="transmembrane region" description="Helical" evidence="1">
    <location>
        <begin position="59"/>
        <end position="75"/>
    </location>
</feature>
<organism evidence="4 5">
    <name type="scientific">Candidatus Dojkabacteria bacterium CG_4_10_14_0_2_um_filter_Dojkabacteria_WS6_41_15</name>
    <dbReference type="NCBI Taxonomy" id="2014249"/>
    <lineage>
        <taxon>Bacteria</taxon>
        <taxon>Candidatus Dojkabacteria</taxon>
    </lineage>
</organism>
<accession>A0A2M7W2J7</accession>
<evidence type="ECO:0000259" key="2">
    <source>
        <dbReference type="Pfam" id="PF09922"/>
    </source>
</evidence>
<evidence type="ECO:0000259" key="3">
    <source>
        <dbReference type="Pfam" id="PF22570"/>
    </source>
</evidence>
<comment type="caution">
    <text evidence="4">The sequence shown here is derived from an EMBL/GenBank/DDBJ whole genome shotgun (WGS) entry which is preliminary data.</text>
</comment>
<evidence type="ECO:0000313" key="4">
    <source>
        <dbReference type="EMBL" id="PJA14954.1"/>
    </source>
</evidence>
<protein>
    <submittedName>
        <fullName evidence="4">Uncharacterized protein</fullName>
    </submittedName>
</protein>
<evidence type="ECO:0000313" key="5">
    <source>
        <dbReference type="Proteomes" id="UP000228952"/>
    </source>
</evidence>
<name>A0A2M7W2J7_9BACT</name>
<dbReference type="Pfam" id="PF09922">
    <property type="entry name" value="LiaF-like_C"/>
    <property type="match status" value="1"/>
</dbReference>
<dbReference type="AlphaFoldDB" id="A0A2M7W2J7"/>
<keyword evidence="1" id="KW-0812">Transmembrane</keyword>
<keyword evidence="1" id="KW-0472">Membrane</keyword>
<evidence type="ECO:0000256" key="1">
    <source>
        <dbReference type="SAM" id="Phobius"/>
    </source>
</evidence>
<sequence length="218" mass="23136">MKKNFFSLLLGLFLITLGVSSLLNSFGYPIVQNLISTFWPLFVIGLAVSRFVAKDIKGGVILGGLGVVAQLNMLGVTDISYWPIFFSLVLIMIGISSIAKGITLPKKGQTTTLADTTFFGGLEKSITDKSFSSGSFITLFGATEVNLTKAAFKDGEAVIDALVAFGGAEIKVPSDCKVELDVTAIFGGASDKRVVDDANMTQTLRVNGYALFGAIEVK</sequence>
<dbReference type="Proteomes" id="UP000228952">
    <property type="component" value="Unassembled WGS sequence"/>
</dbReference>
<feature type="transmembrane region" description="Helical" evidence="1">
    <location>
        <begin position="81"/>
        <end position="99"/>
    </location>
</feature>
<dbReference type="EMBL" id="PFQB01000031">
    <property type="protein sequence ID" value="PJA14954.1"/>
    <property type="molecule type" value="Genomic_DNA"/>
</dbReference>
<dbReference type="InterPro" id="IPR024425">
    <property type="entry name" value="LiaF-like_C"/>
</dbReference>
<keyword evidence="1" id="KW-1133">Transmembrane helix</keyword>